<sequence length="209" mass="23725">MPFSTGAGFDVALMIPRDGYDSNDIWGEDEVSNRLANDFSSDSLVLEREWERRHNQFHTIGYRDGITAGKEASAQGGFNDGYKESVHAGYCWGLVRGISSAISSFPDQLKEKLTSNLANKDRFQVLLESTRAISSNDALQIFYRSLQQNGCGNSDVLVEDCSSSQLETHFRELNHILNNCPEIKVDLGLEVIIQLYRWRWEKFYSHCQT</sequence>
<evidence type="ECO:0000313" key="6">
    <source>
        <dbReference type="EMBL" id="KAK8939057.1"/>
    </source>
</evidence>
<name>A0AAP0G646_9ASPA</name>
<evidence type="ECO:0000313" key="7">
    <source>
        <dbReference type="Proteomes" id="UP001418222"/>
    </source>
</evidence>
<dbReference type="InterPro" id="IPR038881">
    <property type="entry name" value="Yae1-like"/>
</dbReference>
<proteinExistence type="predicted"/>
<protein>
    <recommendedName>
        <fullName evidence="5">Essential protein Yae1 N-terminal domain-containing protein</fullName>
    </recommendedName>
</protein>
<dbReference type="GO" id="GO:0005634">
    <property type="term" value="C:nucleus"/>
    <property type="evidence" value="ECO:0007669"/>
    <property type="project" value="UniProtKB-SubCell"/>
</dbReference>
<evidence type="ECO:0000256" key="4">
    <source>
        <dbReference type="ARBA" id="ARBA00023242"/>
    </source>
</evidence>
<gene>
    <name evidence="6" type="ORF">KSP39_PZI011724</name>
</gene>
<dbReference type="Pfam" id="PF09811">
    <property type="entry name" value="Yae1_N"/>
    <property type="match status" value="1"/>
</dbReference>
<keyword evidence="4" id="KW-0539">Nucleus</keyword>
<evidence type="ECO:0000256" key="3">
    <source>
        <dbReference type="ARBA" id="ARBA00022490"/>
    </source>
</evidence>
<dbReference type="PANTHER" id="PTHR18829">
    <property type="entry name" value="PROTEIN YAE1 HOMOLOG"/>
    <property type="match status" value="1"/>
</dbReference>
<dbReference type="GO" id="GO:0005737">
    <property type="term" value="C:cytoplasm"/>
    <property type="evidence" value="ECO:0007669"/>
    <property type="project" value="UniProtKB-SubCell"/>
</dbReference>
<keyword evidence="7" id="KW-1185">Reference proteome</keyword>
<reference evidence="6 7" key="1">
    <citation type="journal article" date="2022" name="Nat. Plants">
        <title>Genomes of leafy and leafless Platanthera orchids illuminate the evolution of mycoheterotrophy.</title>
        <authorList>
            <person name="Li M.H."/>
            <person name="Liu K.W."/>
            <person name="Li Z."/>
            <person name="Lu H.C."/>
            <person name="Ye Q.L."/>
            <person name="Zhang D."/>
            <person name="Wang J.Y."/>
            <person name="Li Y.F."/>
            <person name="Zhong Z.M."/>
            <person name="Liu X."/>
            <person name="Yu X."/>
            <person name="Liu D.K."/>
            <person name="Tu X.D."/>
            <person name="Liu B."/>
            <person name="Hao Y."/>
            <person name="Liao X.Y."/>
            <person name="Jiang Y.T."/>
            <person name="Sun W.H."/>
            <person name="Chen J."/>
            <person name="Chen Y.Q."/>
            <person name="Ai Y."/>
            <person name="Zhai J.W."/>
            <person name="Wu S.S."/>
            <person name="Zhou Z."/>
            <person name="Hsiao Y.Y."/>
            <person name="Wu W.L."/>
            <person name="Chen Y.Y."/>
            <person name="Lin Y.F."/>
            <person name="Hsu J.L."/>
            <person name="Li C.Y."/>
            <person name="Wang Z.W."/>
            <person name="Zhao X."/>
            <person name="Zhong W.Y."/>
            <person name="Ma X.K."/>
            <person name="Ma L."/>
            <person name="Huang J."/>
            <person name="Chen G.Z."/>
            <person name="Huang M.Z."/>
            <person name="Huang L."/>
            <person name="Peng D.H."/>
            <person name="Luo Y.B."/>
            <person name="Zou S.Q."/>
            <person name="Chen S.P."/>
            <person name="Lan S."/>
            <person name="Tsai W.C."/>
            <person name="Van de Peer Y."/>
            <person name="Liu Z.J."/>
        </authorList>
    </citation>
    <scope>NUCLEOTIDE SEQUENCE [LARGE SCALE GENOMIC DNA]</scope>
    <source>
        <strain evidence="6">Lor287</strain>
    </source>
</reference>
<dbReference type="PANTHER" id="PTHR18829:SF0">
    <property type="entry name" value="PROTEIN YAE1 HOMOLOG"/>
    <property type="match status" value="1"/>
</dbReference>
<dbReference type="AlphaFoldDB" id="A0AAP0G646"/>
<comment type="caution">
    <text evidence="6">The sequence shown here is derived from an EMBL/GenBank/DDBJ whole genome shotgun (WGS) entry which is preliminary data.</text>
</comment>
<dbReference type="Proteomes" id="UP001418222">
    <property type="component" value="Unassembled WGS sequence"/>
</dbReference>
<feature type="domain" description="Essential protein Yae1 N-terminal" evidence="5">
    <location>
        <begin position="61"/>
        <end position="98"/>
    </location>
</feature>
<dbReference type="EMBL" id="JBBWWQ010000009">
    <property type="protein sequence ID" value="KAK8939057.1"/>
    <property type="molecule type" value="Genomic_DNA"/>
</dbReference>
<dbReference type="InterPro" id="IPR019191">
    <property type="entry name" value="Essential_protein_Yae1_N"/>
</dbReference>
<evidence type="ECO:0000256" key="1">
    <source>
        <dbReference type="ARBA" id="ARBA00004123"/>
    </source>
</evidence>
<evidence type="ECO:0000259" key="5">
    <source>
        <dbReference type="Pfam" id="PF09811"/>
    </source>
</evidence>
<organism evidence="6 7">
    <name type="scientific">Platanthera zijinensis</name>
    <dbReference type="NCBI Taxonomy" id="2320716"/>
    <lineage>
        <taxon>Eukaryota</taxon>
        <taxon>Viridiplantae</taxon>
        <taxon>Streptophyta</taxon>
        <taxon>Embryophyta</taxon>
        <taxon>Tracheophyta</taxon>
        <taxon>Spermatophyta</taxon>
        <taxon>Magnoliopsida</taxon>
        <taxon>Liliopsida</taxon>
        <taxon>Asparagales</taxon>
        <taxon>Orchidaceae</taxon>
        <taxon>Orchidoideae</taxon>
        <taxon>Orchideae</taxon>
        <taxon>Orchidinae</taxon>
        <taxon>Platanthera</taxon>
    </lineage>
</organism>
<keyword evidence="3" id="KW-0963">Cytoplasm</keyword>
<evidence type="ECO:0000256" key="2">
    <source>
        <dbReference type="ARBA" id="ARBA00004496"/>
    </source>
</evidence>
<accession>A0AAP0G646</accession>
<comment type="subcellular location">
    <subcellularLocation>
        <location evidence="2">Cytoplasm</location>
    </subcellularLocation>
    <subcellularLocation>
        <location evidence="1">Nucleus</location>
    </subcellularLocation>
</comment>